<name>A0ABY6XNI9_9BURK</name>
<dbReference type="PROSITE" id="PS50883">
    <property type="entry name" value="EAL"/>
    <property type="match status" value="1"/>
</dbReference>
<organism evidence="2 3">
    <name type="scientific">Burkholderia aenigmatica</name>
    <dbReference type="NCBI Taxonomy" id="2015348"/>
    <lineage>
        <taxon>Bacteria</taxon>
        <taxon>Pseudomonadati</taxon>
        <taxon>Pseudomonadota</taxon>
        <taxon>Betaproteobacteria</taxon>
        <taxon>Burkholderiales</taxon>
        <taxon>Burkholderiaceae</taxon>
        <taxon>Burkholderia</taxon>
        <taxon>Burkholderia cepacia complex</taxon>
    </lineage>
</organism>
<dbReference type="CDD" id="cd01948">
    <property type="entry name" value="EAL"/>
    <property type="match status" value="1"/>
</dbReference>
<evidence type="ECO:0000313" key="3">
    <source>
        <dbReference type="Proteomes" id="UP000494120"/>
    </source>
</evidence>
<comment type="caution">
    <text evidence="2">The sequence shown here is derived from an EMBL/GenBank/DDBJ whole genome shotgun (WGS) entry which is preliminary data.</text>
</comment>
<evidence type="ECO:0000313" key="2">
    <source>
        <dbReference type="EMBL" id="VWC59495.1"/>
    </source>
</evidence>
<accession>A0ABY6XNI9</accession>
<proteinExistence type="predicted"/>
<dbReference type="InterPro" id="IPR035919">
    <property type="entry name" value="EAL_sf"/>
</dbReference>
<dbReference type="InterPro" id="IPR001633">
    <property type="entry name" value="EAL_dom"/>
</dbReference>
<keyword evidence="3" id="KW-1185">Reference proteome</keyword>
<dbReference type="PANTHER" id="PTHR33121">
    <property type="entry name" value="CYCLIC DI-GMP PHOSPHODIESTERASE PDEF"/>
    <property type="match status" value="1"/>
</dbReference>
<dbReference type="EMBL" id="CABVQG010000006">
    <property type="protein sequence ID" value="VWC59495.1"/>
    <property type="molecule type" value="Genomic_DNA"/>
</dbReference>
<dbReference type="InterPro" id="IPR050706">
    <property type="entry name" value="Cyclic-di-GMP_PDE-like"/>
</dbReference>
<reference evidence="2 3" key="1">
    <citation type="submission" date="2019-09" db="EMBL/GenBank/DDBJ databases">
        <authorList>
            <person name="Depoorter E."/>
        </authorList>
    </citation>
    <scope>NUCLEOTIDE SEQUENCE [LARGE SCALE GENOMIC DNA]</scope>
    <source>
        <strain evidence="2 3">R-17378</strain>
    </source>
</reference>
<sequence length="195" mass="21576">MRLWESEGLGIPYLSVNVSPLQLIREGFVAGVDDAIKRSDLPYSRLALEVTEGVTLSHHEVVATQVIQELRYRGIRIMIDDFGTGFASLSYLQHLPFDAVKIDRRFVGKLPASRNDREIIKAIVDLAGRLGMNVIAEGVETREQEAALIEVGCDQIQGWLISPALSPVDLQERCSNGQLATARQLFSAVVRTETT</sequence>
<gene>
    <name evidence="2" type="ORF">BLA17378_02078</name>
</gene>
<dbReference type="PANTHER" id="PTHR33121:SF70">
    <property type="entry name" value="SIGNALING PROTEIN YKOW"/>
    <property type="match status" value="1"/>
</dbReference>
<evidence type="ECO:0000259" key="1">
    <source>
        <dbReference type="PROSITE" id="PS50883"/>
    </source>
</evidence>
<dbReference type="Gene3D" id="3.20.20.450">
    <property type="entry name" value="EAL domain"/>
    <property type="match status" value="1"/>
</dbReference>
<dbReference type="Pfam" id="PF00563">
    <property type="entry name" value="EAL"/>
    <property type="match status" value="1"/>
</dbReference>
<protein>
    <submittedName>
        <fullName evidence="2">Diguanylate cyclase/phosphodiesterase</fullName>
    </submittedName>
</protein>
<dbReference type="SMART" id="SM00052">
    <property type="entry name" value="EAL"/>
    <property type="match status" value="1"/>
</dbReference>
<dbReference type="SUPFAM" id="SSF141868">
    <property type="entry name" value="EAL domain-like"/>
    <property type="match status" value="1"/>
</dbReference>
<dbReference type="Proteomes" id="UP000494120">
    <property type="component" value="Unassembled WGS sequence"/>
</dbReference>
<feature type="domain" description="EAL" evidence="1">
    <location>
        <begin position="1"/>
        <end position="178"/>
    </location>
</feature>